<dbReference type="Proteomes" id="UP001055811">
    <property type="component" value="Linkage Group LG03"/>
</dbReference>
<name>A0ACB9EZK0_CICIN</name>
<dbReference type="EMBL" id="CM042011">
    <property type="protein sequence ID" value="KAI3764110.1"/>
    <property type="molecule type" value="Genomic_DNA"/>
</dbReference>
<evidence type="ECO:0000313" key="2">
    <source>
        <dbReference type="Proteomes" id="UP001055811"/>
    </source>
</evidence>
<evidence type="ECO:0000313" key="1">
    <source>
        <dbReference type="EMBL" id="KAI3764110.1"/>
    </source>
</evidence>
<protein>
    <submittedName>
        <fullName evidence="1">Uncharacterized protein</fullName>
    </submittedName>
</protein>
<proteinExistence type="predicted"/>
<sequence>MNEVTMKVVKDIVGKRIERLVAPDPIDVLAKPSFIILYFSLNIAYSEGIHCFYIVSCHTGVTSCCSLLCVCGSVPVDVRITSDSPGIDNIAGVGFTGEWGWYMPNIWDHSKENKLSSVLRADILGVHSDYELRRSIGL</sequence>
<reference evidence="1 2" key="2">
    <citation type="journal article" date="2022" name="Mol. Ecol. Resour.">
        <title>The genomes of chicory, endive, great burdock and yacon provide insights into Asteraceae paleo-polyploidization history and plant inulin production.</title>
        <authorList>
            <person name="Fan W."/>
            <person name="Wang S."/>
            <person name="Wang H."/>
            <person name="Wang A."/>
            <person name="Jiang F."/>
            <person name="Liu H."/>
            <person name="Zhao H."/>
            <person name="Xu D."/>
            <person name="Zhang Y."/>
        </authorList>
    </citation>
    <scope>NUCLEOTIDE SEQUENCE [LARGE SCALE GENOMIC DNA]</scope>
    <source>
        <strain evidence="2">cv. Punajuju</strain>
        <tissue evidence="1">Leaves</tissue>
    </source>
</reference>
<reference evidence="2" key="1">
    <citation type="journal article" date="2022" name="Mol. Ecol. Resour.">
        <title>The genomes of chicory, endive, great burdock and yacon provide insights into Asteraceae palaeo-polyploidization history and plant inulin production.</title>
        <authorList>
            <person name="Fan W."/>
            <person name="Wang S."/>
            <person name="Wang H."/>
            <person name="Wang A."/>
            <person name="Jiang F."/>
            <person name="Liu H."/>
            <person name="Zhao H."/>
            <person name="Xu D."/>
            <person name="Zhang Y."/>
        </authorList>
    </citation>
    <scope>NUCLEOTIDE SEQUENCE [LARGE SCALE GENOMIC DNA]</scope>
    <source>
        <strain evidence="2">cv. Punajuju</strain>
    </source>
</reference>
<comment type="caution">
    <text evidence="1">The sequence shown here is derived from an EMBL/GenBank/DDBJ whole genome shotgun (WGS) entry which is preliminary data.</text>
</comment>
<gene>
    <name evidence="1" type="ORF">L2E82_14113</name>
</gene>
<organism evidence="1 2">
    <name type="scientific">Cichorium intybus</name>
    <name type="common">Chicory</name>
    <dbReference type="NCBI Taxonomy" id="13427"/>
    <lineage>
        <taxon>Eukaryota</taxon>
        <taxon>Viridiplantae</taxon>
        <taxon>Streptophyta</taxon>
        <taxon>Embryophyta</taxon>
        <taxon>Tracheophyta</taxon>
        <taxon>Spermatophyta</taxon>
        <taxon>Magnoliopsida</taxon>
        <taxon>eudicotyledons</taxon>
        <taxon>Gunneridae</taxon>
        <taxon>Pentapetalae</taxon>
        <taxon>asterids</taxon>
        <taxon>campanulids</taxon>
        <taxon>Asterales</taxon>
        <taxon>Asteraceae</taxon>
        <taxon>Cichorioideae</taxon>
        <taxon>Cichorieae</taxon>
        <taxon>Cichoriinae</taxon>
        <taxon>Cichorium</taxon>
    </lineage>
</organism>
<keyword evidence="2" id="KW-1185">Reference proteome</keyword>
<accession>A0ACB9EZK0</accession>